<feature type="domain" description="Tyr recombinase" evidence="6">
    <location>
        <begin position="169"/>
        <end position="341"/>
    </location>
</feature>
<dbReference type="InterPro" id="IPR013762">
    <property type="entry name" value="Integrase-like_cat_sf"/>
</dbReference>
<dbReference type="InterPro" id="IPR004107">
    <property type="entry name" value="Integrase_SAM-like_N"/>
</dbReference>
<evidence type="ECO:0000256" key="2">
    <source>
        <dbReference type="ARBA" id="ARBA00022908"/>
    </source>
</evidence>
<evidence type="ECO:0000313" key="9">
    <source>
        <dbReference type="Proteomes" id="UP000007599"/>
    </source>
</evidence>
<evidence type="ECO:0000256" key="4">
    <source>
        <dbReference type="ARBA" id="ARBA00023172"/>
    </source>
</evidence>
<reference evidence="9" key="2">
    <citation type="submission" date="2012-03" db="EMBL/GenBank/DDBJ databases">
        <title>Complete genome sequence of Flavobacterium indicum GPTSA100-9T, isolated from warm spring water.</title>
        <authorList>
            <person name="Barbier P."/>
            <person name="Houel A."/>
            <person name="Loux V."/>
            <person name="Poulain J."/>
            <person name="Bernardet J.-F."/>
            <person name="Touchon M."/>
            <person name="Duchaud E."/>
        </authorList>
    </citation>
    <scope>NUCLEOTIDE SEQUENCE [LARGE SCALE GENOMIC DNA]</scope>
    <source>
        <strain evidence="9">DSM 17447 / CIP 109464 / GPTSA100-9</strain>
    </source>
</reference>
<dbReference type="NCBIfam" id="NF040815">
    <property type="entry name" value="recomb_XerA_Arch"/>
    <property type="match status" value="1"/>
</dbReference>
<evidence type="ECO:0000313" key="8">
    <source>
        <dbReference type="EMBL" id="CCG52282.1"/>
    </source>
</evidence>
<dbReference type="AlphaFoldDB" id="H8XP15"/>
<dbReference type="GO" id="GO:0003677">
    <property type="term" value="F:DNA binding"/>
    <property type="evidence" value="ECO:0007669"/>
    <property type="project" value="UniProtKB-UniRule"/>
</dbReference>
<dbReference type="eggNOG" id="COG4974">
    <property type="taxonomic scope" value="Bacteria"/>
</dbReference>
<dbReference type="PANTHER" id="PTHR30349">
    <property type="entry name" value="PHAGE INTEGRASE-RELATED"/>
    <property type="match status" value="1"/>
</dbReference>
<dbReference type="PANTHER" id="PTHR30349:SF64">
    <property type="entry name" value="PROPHAGE INTEGRASE INTD-RELATED"/>
    <property type="match status" value="1"/>
</dbReference>
<dbReference type="InterPro" id="IPR050090">
    <property type="entry name" value="Tyrosine_recombinase_XerCD"/>
</dbReference>
<dbReference type="Pfam" id="PF13495">
    <property type="entry name" value="Phage_int_SAM_4"/>
    <property type="match status" value="1"/>
</dbReference>
<organism evidence="8 9">
    <name type="scientific">Flavobacterium indicum (strain DSM 17447 / CIP 109464 / GPTSA100-9)</name>
    <dbReference type="NCBI Taxonomy" id="1094466"/>
    <lineage>
        <taxon>Bacteria</taxon>
        <taxon>Pseudomonadati</taxon>
        <taxon>Bacteroidota</taxon>
        <taxon>Flavobacteriia</taxon>
        <taxon>Flavobacteriales</taxon>
        <taxon>Flavobacteriaceae</taxon>
        <taxon>Flavobacterium</taxon>
    </lineage>
</organism>
<dbReference type="GO" id="GO:0015074">
    <property type="term" value="P:DNA integration"/>
    <property type="evidence" value="ECO:0007669"/>
    <property type="project" value="UniProtKB-KW"/>
</dbReference>
<evidence type="ECO:0000256" key="1">
    <source>
        <dbReference type="ARBA" id="ARBA00008857"/>
    </source>
</evidence>
<protein>
    <submittedName>
        <fullName evidence="8">Integrase/recombinase</fullName>
    </submittedName>
</protein>
<dbReference type="EMBL" id="HE774682">
    <property type="protein sequence ID" value="CCG52282.1"/>
    <property type="molecule type" value="Genomic_DNA"/>
</dbReference>
<dbReference type="InterPro" id="IPR011010">
    <property type="entry name" value="DNA_brk_join_enz"/>
</dbReference>
<dbReference type="PATRIC" id="fig|1094466.5.peg.284"/>
<evidence type="ECO:0000256" key="5">
    <source>
        <dbReference type="PROSITE-ProRule" id="PRU01248"/>
    </source>
</evidence>
<keyword evidence="4" id="KW-0233">DNA recombination</keyword>
<dbReference type="OrthoDB" id="9801717at2"/>
<dbReference type="Proteomes" id="UP000007599">
    <property type="component" value="Chromosome I"/>
</dbReference>
<dbReference type="KEGG" id="fin:KQS_01445"/>
<dbReference type="GO" id="GO:0006310">
    <property type="term" value="P:DNA recombination"/>
    <property type="evidence" value="ECO:0007669"/>
    <property type="project" value="UniProtKB-KW"/>
</dbReference>
<proteinExistence type="inferred from homology"/>
<dbReference type="STRING" id="1094466.KQS_01445"/>
<name>H8XP15_FLAIG</name>
<feature type="domain" description="Core-binding (CB)" evidence="7">
    <location>
        <begin position="69"/>
        <end position="152"/>
    </location>
</feature>
<dbReference type="RefSeq" id="WP_014387426.1">
    <property type="nucleotide sequence ID" value="NC_017025.1"/>
</dbReference>
<dbReference type="Gene3D" id="1.10.150.130">
    <property type="match status" value="1"/>
</dbReference>
<comment type="similarity">
    <text evidence="1">Belongs to the 'phage' integrase family.</text>
</comment>
<dbReference type="PROSITE" id="PS51900">
    <property type="entry name" value="CB"/>
    <property type="match status" value="1"/>
</dbReference>
<dbReference type="InterPro" id="IPR010998">
    <property type="entry name" value="Integrase_recombinase_N"/>
</dbReference>
<evidence type="ECO:0000256" key="3">
    <source>
        <dbReference type="ARBA" id="ARBA00023125"/>
    </source>
</evidence>
<dbReference type="Gene3D" id="1.10.443.10">
    <property type="entry name" value="Intergrase catalytic core"/>
    <property type="match status" value="1"/>
</dbReference>
<dbReference type="InterPro" id="IPR044068">
    <property type="entry name" value="CB"/>
</dbReference>
<keyword evidence="2" id="KW-0229">DNA integration</keyword>
<dbReference type="SUPFAM" id="SSF56349">
    <property type="entry name" value="DNA breaking-rejoining enzymes"/>
    <property type="match status" value="1"/>
</dbReference>
<dbReference type="HOGENOM" id="CLU_027562_9_5_10"/>
<accession>H8XP15</accession>
<evidence type="ECO:0000259" key="7">
    <source>
        <dbReference type="PROSITE" id="PS51900"/>
    </source>
</evidence>
<dbReference type="InterPro" id="IPR002104">
    <property type="entry name" value="Integrase_catalytic"/>
</dbReference>
<sequence>MKWKAQLISHKGEARIAIYFEKNPDLIARIKKFPSARWSVTKTCWHVADTNENRIKFKLPLAHTLLPNKEGMDGIATFKRYLFSKRYSQNTIETYTDALRAFLTFFNTKSIKDITNEDVITFNNEHILKNKYSSSYQNQVVNAIKLFFKIVQEKSIQIDRIHRPKREKKLPKVLSKEEVFKIIDATENLKHKTLLALIYSAGLRISEALNMKLTDIDSERMLIHVKNAKGKKDRYTLLSDKVLVLLREYYLVYKPTDYLFYGHFRSMYASRSAQLVLKNAAKKAGIQKDITLHTLRHSFATHLLENGTDLRYIQDLLGHSSPKTTMIYTHVSNDSLKKITNPFDI</sequence>
<reference evidence="8 9" key="1">
    <citation type="journal article" date="2012" name="J. Bacteriol.">
        <title>Complete Genome Sequence of Flavobacterium indicum GPSTA100-9T, Isolated from Warm Spring Water.</title>
        <authorList>
            <person name="Barbier P."/>
            <person name="Houel A."/>
            <person name="Loux V."/>
            <person name="Poulain J."/>
            <person name="Bernardet J.F."/>
            <person name="Touchon M."/>
            <person name="Duchaud E."/>
        </authorList>
    </citation>
    <scope>NUCLEOTIDE SEQUENCE [LARGE SCALE GENOMIC DNA]</scope>
    <source>
        <strain evidence="9">DSM 17447 / CIP 109464 / GPTSA100-9</strain>
    </source>
</reference>
<dbReference type="PROSITE" id="PS51898">
    <property type="entry name" value="TYR_RECOMBINASE"/>
    <property type="match status" value="1"/>
</dbReference>
<gene>
    <name evidence="8" type="ordered locus">KQS_01445</name>
</gene>
<evidence type="ECO:0000259" key="6">
    <source>
        <dbReference type="PROSITE" id="PS51898"/>
    </source>
</evidence>
<keyword evidence="3 5" id="KW-0238">DNA-binding</keyword>
<keyword evidence="9" id="KW-1185">Reference proteome</keyword>
<dbReference type="Pfam" id="PF00589">
    <property type="entry name" value="Phage_integrase"/>
    <property type="match status" value="1"/>
</dbReference>